<organism evidence="3 4">
    <name type="scientific">Neohortaea acidophila</name>
    <dbReference type="NCBI Taxonomy" id="245834"/>
    <lineage>
        <taxon>Eukaryota</taxon>
        <taxon>Fungi</taxon>
        <taxon>Dikarya</taxon>
        <taxon>Ascomycota</taxon>
        <taxon>Pezizomycotina</taxon>
        <taxon>Dothideomycetes</taxon>
        <taxon>Dothideomycetidae</taxon>
        <taxon>Mycosphaerellales</taxon>
        <taxon>Teratosphaeriaceae</taxon>
        <taxon>Neohortaea</taxon>
    </lineage>
</organism>
<evidence type="ECO:0000256" key="1">
    <source>
        <dbReference type="SAM" id="Coils"/>
    </source>
</evidence>
<dbReference type="RefSeq" id="XP_033593390.1">
    <property type="nucleotide sequence ID" value="XM_033736650.1"/>
</dbReference>
<keyword evidence="1" id="KW-0175">Coiled coil</keyword>
<dbReference type="AlphaFoldDB" id="A0A6A6Q439"/>
<sequence>MTDTIAPSAEFLSFTKMEHVKLKNRPQTISKAQLHALLNRYEDQLQVCDNQRKTLEDAHTNGRPIKDLFAPVEPFRPVKALASKKLDKSDEALLPAELRDVMLNLTAGDMSLVVTALKHRIDRIGTIIDNARLSCNDPTQTWDEVQTELAGVSKSTCDDGDGMCLSFADIVLGTSQDDMCTGLAAFDIASTPKETWKKAVPKDFRLYIGAPHAGRQSLADKSVQNENDVTGSLKRRDPTTVKNYGEYHGGFHPEELMKKGALTPSTQSPGVPPTCTLTTEIHPIFARERFIECPQEVYNVLKPSLQLATLVLQHRATSRYWHTAAFSPRTTRPLAESTKQAIHIPTEVPWTAPNATAFAARLQTLTNHCSIHFNLSSPDDANYGMCIAAQKPNRFVLPLDKTHVHTALIHLSFDFYTTAVRLAKTRHPDPHMLLRFQFLFAVVLLHEMAHWIEFTHASTFLGEPYIGADRFNESGFAFEERTFGGRICAVNHRMDCAYGVCMAVYDAEAKGGAFYSVPMDYIVRVQQQSTWDDPALLLDPVKELHIPKDGARAFGPCTFSLLAWNDEEEVGRMMDVVDTGLVVGRKKDCGKAVHSNLLRVLSGRIEKAREREAVGPRKVDLRRKQFLSNLVEEMEEM</sequence>
<dbReference type="Proteomes" id="UP000799767">
    <property type="component" value="Unassembled WGS sequence"/>
</dbReference>
<name>A0A6A6Q439_9PEZI</name>
<reference evidence="3" key="1">
    <citation type="journal article" date="2020" name="Stud. Mycol.">
        <title>101 Dothideomycetes genomes: a test case for predicting lifestyles and emergence of pathogens.</title>
        <authorList>
            <person name="Haridas S."/>
            <person name="Albert R."/>
            <person name="Binder M."/>
            <person name="Bloem J."/>
            <person name="Labutti K."/>
            <person name="Salamov A."/>
            <person name="Andreopoulos B."/>
            <person name="Baker S."/>
            <person name="Barry K."/>
            <person name="Bills G."/>
            <person name="Bluhm B."/>
            <person name="Cannon C."/>
            <person name="Castanera R."/>
            <person name="Culley D."/>
            <person name="Daum C."/>
            <person name="Ezra D."/>
            <person name="Gonzalez J."/>
            <person name="Henrissat B."/>
            <person name="Kuo A."/>
            <person name="Liang C."/>
            <person name="Lipzen A."/>
            <person name="Lutzoni F."/>
            <person name="Magnuson J."/>
            <person name="Mondo S."/>
            <person name="Nolan M."/>
            <person name="Ohm R."/>
            <person name="Pangilinan J."/>
            <person name="Park H.-J."/>
            <person name="Ramirez L."/>
            <person name="Alfaro M."/>
            <person name="Sun H."/>
            <person name="Tritt A."/>
            <person name="Yoshinaga Y."/>
            <person name="Zwiers L.-H."/>
            <person name="Turgeon B."/>
            <person name="Goodwin S."/>
            <person name="Spatafora J."/>
            <person name="Crous P."/>
            <person name="Grigoriev I."/>
        </authorList>
    </citation>
    <scope>NUCLEOTIDE SEQUENCE</scope>
    <source>
        <strain evidence="3">CBS 113389</strain>
    </source>
</reference>
<dbReference type="OrthoDB" id="10254945at2759"/>
<feature type="coiled-coil region" evidence="1">
    <location>
        <begin position="31"/>
        <end position="58"/>
    </location>
</feature>
<dbReference type="EMBL" id="MU001632">
    <property type="protein sequence ID" value="KAF2486821.1"/>
    <property type="molecule type" value="Genomic_DNA"/>
</dbReference>
<evidence type="ECO:0000256" key="2">
    <source>
        <dbReference type="SAM" id="MobiDB-lite"/>
    </source>
</evidence>
<keyword evidence="4" id="KW-1185">Reference proteome</keyword>
<protein>
    <submittedName>
        <fullName evidence="3">Uncharacterized protein</fullName>
    </submittedName>
</protein>
<proteinExistence type="predicted"/>
<gene>
    <name evidence="3" type="ORF">BDY17DRAFT_321583</name>
</gene>
<evidence type="ECO:0000313" key="3">
    <source>
        <dbReference type="EMBL" id="KAF2486821.1"/>
    </source>
</evidence>
<feature type="region of interest" description="Disordered" evidence="2">
    <location>
        <begin position="217"/>
        <end position="239"/>
    </location>
</feature>
<evidence type="ECO:0000313" key="4">
    <source>
        <dbReference type="Proteomes" id="UP000799767"/>
    </source>
</evidence>
<dbReference type="GeneID" id="54477652"/>
<accession>A0A6A6Q439</accession>